<dbReference type="Gene3D" id="3.40.50.150">
    <property type="entry name" value="Vaccinia Virus protein VP39"/>
    <property type="match status" value="1"/>
</dbReference>
<name>A0AB39TCI4_9ACTN</name>
<dbReference type="EMBL" id="CP163445">
    <property type="protein sequence ID" value="XDQ77099.1"/>
    <property type="molecule type" value="Genomic_DNA"/>
</dbReference>
<feature type="domain" description="Methyltransferase" evidence="1">
    <location>
        <begin position="66"/>
        <end position="162"/>
    </location>
</feature>
<dbReference type="EC" id="2.1.1.222" evidence="2"/>
<proteinExistence type="predicted"/>
<dbReference type="SUPFAM" id="SSF53335">
    <property type="entry name" value="S-adenosyl-L-methionine-dependent methyltransferases"/>
    <property type="match status" value="1"/>
</dbReference>
<dbReference type="RefSeq" id="WP_369182080.1">
    <property type="nucleotide sequence ID" value="NZ_CP163445.1"/>
</dbReference>
<reference evidence="2" key="1">
    <citation type="submission" date="2024-07" db="EMBL/GenBank/DDBJ databases">
        <authorList>
            <person name="Yu S.T."/>
        </authorList>
    </citation>
    <scope>NUCLEOTIDE SEQUENCE</scope>
    <source>
        <strain evidence="2">Y1</strain>
    </source>
</reference>
<protein>
    <submittedName>
        <fullName evidence="2">Class I SAM-dependent methyltransferase</fullName>
        <ecNumber evidence="2">2.1.1.222</ecNumber>
        <ecNumber evidence="2">2.1.1.64</ecNumber>
    </submittedName>
</protein>
<dbReference type="InterPro" id="IPR029063">
    <property type="entry name" value="SAM-dependent_MTases_sf"/>
</dbReference>
<sequence length="280" mass="30332">MTKDQPAAEPPGRRTSSARSDVGRFYDEFAADYHLVYPDWDASVARQGAALDALIRAHLGDSPAEVLDCACGIGTQAIGLAALGHHVTGTDLSPVATARAAAEAARRGLSLPAAAADMRRLPFPAGRFDAVVCADNALPHLLTPEDVHTALTELRRVLRPGGLLLLSTRPYDDLRRTRPTSTTPRTTDRDGRRSVVFQLWHWHADGERYDLELFRLTPGSPAGSPADTTSWHTAVHRSTYWALTSAQLTAFAHQAGFAAPAWQPPTRTGFFQPLLTARTP</sequence>
<dbReference type="PANTHER" id="PTHR42912:SF93">
    <property type="entry name" value="N6-ADENOSINE-METHYLTRANSFERASE TMT1A"/>
    <property type="match status" value="1"/>
</dbReference>
<dbReference type="GO" id="GO:0032259">
    <property type="term" value="P:methylation"/>
    <property type="evidence" value="ECO:0007669"/>
    <property type="project" value="UniProtKB-KW"/>
</dbReference>
<dbReference type="InterPro" id="IPR050508">
    <property type="entry name" value="Methyltransf_Superfamily"/>
</dbReference>
<evidence type="ECO:0000259" key="1">
    <source>
        <dbReference type="Pfam" id="PF13649"/>
    </source>
</evidence>
<dbReference type="Pfam" id="PF13649">
    <property type="entry name" value="Methyltransf_25"/>
    <property type="match status" value="1"/>
</dbReference>
<organism evidence="2">
    <name type="scientific">Streptomyces sp. Y1</name>
    <dbReference type="NCBI Taxonomy" id="3238634"/>
    <lineage>
        <taxon>Bacteria</taxon>
        <taxon>Bacillati</taxon>
        <taxon>Actinomycetota</taxon>
        <taxon>Actinomycetes</taxon>
        <taxon>Kitasatosporales</taxon>
        <taxon>Streptomycetaceae</taxon>
        <taxon>Streptomyces</taxon>
    </lineage>
</organism>
<dbReference type="InterPro" id="IPR041698">
    <property type="entry name" value="Methyltransf_25"/>
</dbReference>
<dbReference type="GO" id="GO:0102208">
    <property type="term" value="F:2-polyprenyl-6-hydroxyphenol methylase activity"/>
    <property type="evidence" value="ECO:0007669"/>
    <property type="project" value="UniProtKB-EC"/>
</dbReference>
<evidence type="ECO:0000313" key="2">
    <source>
        <dbReference type="EMBL" id="XDQ77099.1"/>
    </source>
</evidence>
<dbReference type="CDD" id="cd02440">
    <property type="entry name" value="AdoMet_MTases"/>
    <property type="match status" value="1"/>
</dbReference>
<keyword evidence="2" id="KW-0489">Methyltransferase</keyword>
<dbReference type="GO" id="GO:0061542">
    <property type="term" value="F:3-demethylubiquinol 3-O-methyltransferase activity"/>
    <property type="evidence" value="ECO:0007669"/>
    <property type="project" value="UniProtKB-EC"/>
</dbReference>
<accession>A0AB39TCI4</accession>
<dbReference type="EC" id="2.1.1.64" evidence="2"/>
<dbReference type="AlphaFoldDB" id="A0AB39TCI4"/>
<dbReference type="PANTHER" id="PTHR42912">
    <property type="entry name" value="METHYLTRANSFERASE"/>
    <property type="match status" value="1"/>
</dbReference>
<gene>
    <name evidence="2" type="ORF">AB2U05_00685</name>
</gene>
<keyword evidence="2" id="KW-0808">Transferase</keyword>